<dbReference type="Proteomes" id="UP000005990">
    <property type="component" value="Unassembled WGS sequence"/>
</dbReference>
<organism evidence="2 3">
    <name type="scientific">Eremococcus coleocola ACS-139-V-Col8</name>
    <dbReference type="NCBI Taxonomy" id="908337"/>
    <lineage>
        <taxon>Bacteria</taxon>
        <taxon>Bacillati</taxon>
        <taxon>Bacillota</taxon>
        <taxon>Bacilli</taxon>
        <taxon>Lactobacillales</taxon>
        <taxon>Aerococcaceae</taxon>
        <taxon>Eremococcus</taxon>
    </lineage>
</organism>
<dbReference type="InterPro" id="IPR036821">
    <property type="entry name" value="Peptide_deformylase_sf"/>
</dbReference>
<dbReference type="PANTHER" id="PTHR10458:SF22">
    <property type="entry name" value="PEPTIDE DEFORMYLASE"/>
    <property type="match status" value="1"/>
</dbReference>
<reference evidence="2 3" key="1">
    <citation type="submission" date="2010-10" db="EMBL/GenBank/DDBJ databases">
        <authorList>
            <person name="Durkin A.S."/>
            <person name="Madupu R."/>
            <person name="Torralba M."/>
            <person name="Gillis M."/>
            <person name="Methe B."/>
            <person name="Sutton G."/>
            <person name="Nelson K.E."/>
        </authorList>
    </citation>
    <scope>NUCLEOTIDE SEQUENCE [LARGE SCALE GENOMIC DNA]</scope>
    <source>
        <strain evidence="2 3">ACS-139-V-Col8</strain>
    </source>
</reference>
<dbReference type="GO" id="GO:0042586">
    <property type="term" value="F:peptide deformylase activity"/>
    <property type="evidence" value="ECO:0007669"/>
    <property type="project" value="UniProtKB-EC"/>
</dbReference>
<dbReference type="EMBL" id="AENN01000015">
    <property type="protein sequence ID" value="EFR31382.1"/>
    <property type="molecule type" value="Genomic_DNA"/>
</dbReference>
<dbReference type="NCBIfam" id="NF006670">
    <property type="entry name" value="PRK09218.1"/>
    <property type="match status" value="1"/>
</dbReference>
<dbReference type="PIRSF" id="PIRSF004749">
    <property type="entry name" value="Pep_def"/>
    <property type="match status" value="1"/>
</dbReference>
<evidence type="ECO:0000256" key="1">
    <source>
        <dbReference type="ARBA" id="ARBA00010759"/>
    </source>
</evidence>
<dbReference type="InterPro" id="IPR023635">
    <property type="entry name" value="Peptide_deformylase"/>
</dbReference>
<protein>
    <submittedName>
        <fullName evidence="2">Peptide deformylase</fullName>
        <ecNumber evidence="2">3.5.1.88</ecNumber>
    </submittedName>
</protein>
<dbReference type="PANTHER" id="PTHR10458">
    <property type="entry name" value="PEPTIDE DEFORMYLASE"/>
    <property type="match status" value="1"/>
</dbReference>
<gene>
    <name evidence="2" type="primary">def</name>
    <name evidence="2" type="ORF">HMPREF9257_1579</name>
</gene>
<evidence type="ECO:0000313" key="2">
    <source>
        <dbReference type="EMBL" id="EFR31382.1"/>
    </source>
</evidence>
<dbReference type="AlphaFoldDB" id="E4KPU0"/>
<proteinExistence type="inferred from homology"/>
<comment type="caution">
    <text evidence="2">The sequence shown here is derived from an EMBL/GenBank/DDBJ whole genome shotgun (WGS) entry which is preliminary data.</text>
</comment>
<dbReference type="RefSeq" id="WP_006418585.1">
    <property type="nucleotide sequence ID" value="NZ_AENN01000015.1"/>
</dbReference>
<dbReference type="CDD" id="cd00487">
    <property type="entry name" value="Pep_deformylase"/>
    <property type="match status" value="1"/>
</dbReference>
<dbReference type="PRINTS" id="PR01576">
    <property type="entry name" value="PDEFORMYLASE"/>
</dbReference>
<dbReference type="Gene3D" id="3.90.45.10">
    <property type="entry name" value="Peptide deformylase"/>
    <property type="match status" value="1"/>
</dbReference>
<sequence length="136" mass="15393">MIKEIVTDNFFLSQKAKPATKEDQAVIQDLKDTLKAHRHHCVGMAANMIGINKAIIIVAMGPLDLVMVNPEITSQAKPYQTQEGCLSHTGQKPTQRYQEIQVQYLDEHFHPKNRRFQGPLAQVIQHEMDHLAGILI</sequence>
<dbReference type="eggNOG" id="COG0242">
    <property type="taxonomic scope" value="Bacteria"/>
</dbReference>
<comment type="similarity">
    <text evidence="1">Belongs to the polypeptide deformylase family.</text>
</comment>
<name>E4KPU0_9LACT</name>
<dbReference type="OrthoDB" id="9784988at2"/>
<keyword evidence="2" id="KW-0378">Hydrolase</keyword>
<dbReference type="STRING" id="908337.HMPREF9257_1579"/>
<dbReference type="SUPFAM" id="SSF56420">
    <property type="entry name" value="Peptide deformylase"/>
    <property type="match status" value="1"/>
</dbReference>
<dbReference type="Pfam" id="PF01327">
    <property type="entry name" value="Pep_deformylase"/>
    <property type="match status" value="1"/>
</dbReference>
<evidence type="ECO:0000313" key="3">
    <source>
        <dbReference type="Proteomes" id="UP000005990"/>
    </source>
</evidence>
<accession>E4KPU0</accession>
<dbReference type="EC" id="3.5.1.88" evidence="2"/>
<keyword evidence="3" id="KW-1185">Reference proteome</keyword>